<dbReference type="AlphaFoldDB" id="A0AAN4Z2V1"/>
<keyword evidence="5" id="KW-1185">Reference proteome</keyword>
<evidence type="ECO:0000259" key="3">
    <source>
        <dbReference type="PROSITE" id="PS01180"/>
    </source>
</evidence>
<reference evidence="5" key="1">
    <citation type="submission" date="2022-10" db="EMBL/GenBank/DDBJ databases">
        <title>Genome assembly of Pristionchus species.</title>
        <authorList>
            <person name="Yoshida K."/>
            <person name="Sommer R.J."/>
        </authorList>
    </citation>
    <scope>NUCLEOTIDE SEQUENCE [LARGE SCALE GENOMIC DNA]</scope>
    <source>
        <strain evidence="5">RS5460</strain>
    </source>
</reference>
<evidence type="ECO:0000256" key="1">
    <source>
        <dbReference type="ARBA" id="ARBA00023157"/>
    </source>
</evidence>
<name>A0AAN4Z2V1_9BILA</name>
<dbReference type="Proteomes" id="UP001328107">
    <property type="component" value="Unassembled WGS sequence"/>
</dbReference>
<comment type="caution">
    <text evidence="2">Lacks conserved residue(s) required for the propagation of feature annotation.</text>
</comment>
<keyword evidence="1" id="KW-1015">Disulfide bond</keyword>
<feature type="domain" description="CUB" evidence="3">
    <location>
        <begin position="14"/>
        <end position="61"/>
    </location>
</feature>
<proteinExistence type="predicted"/>
<feature type="non-terminal residue" evidence="4">
    <location>
        <position position="494"/>
    </location>
</feature>
<protein>
    <recommendedName>
        <fullName evidence="3">CUB domain-containing protein</fullName>
    </recommendedName>
</protein>
<evidence type="ECO:0000313" key="4">
    <source>
        <dbReference type="EMBL" id="GMR32304.1"/>
    </source>
</evidence>
<evidence type="ECO:0000256" key="2">
    <source>
        <dbReference type="PROSITE-ProRule" id="PRU00059"/>
    </source>
</evidence>
<gene>
    <name evidence="4" type="ORF">PMAYCL1PPCAC_02499</name>
</gene>
<dbReference type="InterPro" id="IPR000859">
    <property type="entry name" value="CUB_dom"/>
</dbReference>
<sequence length="494" mass="55742">MPSIRVPLETGGVCNGETTISIDESSAMAINPPISHNGYPNGLKCRWKIRVPPNCDNSIHIMAYLRRGTKDEISIVREGMDPIKFIHQEKQVDQRVGDLHGEFIVDFSSDEESRERGGFWKGTIAAENCRKEKNVIEEVKEGIDRGVDELSHMIPDMDGIFHPKGAALNYSDGQIIGDRSHWFQLNKVKPGTNHSFKFRHPMKMFIVSKSADYFHSLFIVSENRVARENLFEAFSKSRQSTNDGKAVPVFTGRIEYTVFNGNRMADGSTGTFLYFVDERETNNEVYEVRGEGREMGVNRRRSVTLLSPHSQIGMTQVRLAKHGGLKISAGGLAEMWYPRNQLIRLTTFDTAGISSYSFFDPILTIEPTNDENVSYTINSLLYLSQVSMGAGAQGVIMSAGYPDFKVDQRKIDFNMKMKEQVYLEMYVQANTTRGSSLTITSKSNHTQLSKIYTDMEVKESVKTDAAEFRVLFEPSSGDTEHSDFLFATFWTRNG</sequence>
<organism evidence="4 5">
    <name type="scientific">Pristionchus mayeri</name>
    <dbReference type="NCBI Taxonomy" id="1317129"/>
    <lineage>
        <taxon>Eukaryota</taxon>
        <taxon>Metazoa</taxon>
        <taxon>Ecdysozoa</taxon>
        <taxon>Nematoda</taxon>
        <taxon>Chromadorea</taxon>
        <taxon>Rhabditida</taxon>
        <taxon>Rhabditina</taxon>
        <taxon>Diplogasteromorpha</taxon>
        <taxon>Diplogasteroidea</taxon>
        <taxon>Neodiplogasteridae</taxon>
        <taxon>Pristionchus</taxon>
    </lineage>
</organism>
<dbReference type="EMBL" id="BTRK01000001">
    <property type="protein sequence ID" value="GMR32304.1"/>
    <property type="molecule type" value="Genomic_DNA"/>
</dbReference>
<evidence type="ECO:0000313" key="5">
    <source>
        <dbReference type="Proteomes" id="UP001328107"/>
    </source>
</evidence>
<dbReference type="PROSITE" id="PS01180">
    <property type="entry name" value="CUB"/>
    <property type="match status" value="1"/>
</dbReference>
<comment type="caution">
    <text evidence="4">The sequence shown here is derived from an EMBL/GenBank/DDBJ whole genome shotgun (WGS) entry which is preliminary data.</text>
</comment>
<accession>A0AAN4Z2V1</accession>